<dbReference type="Pfam" id="PF00034">
    <property type="entry name" value="Cytochrom_C"/>
    <property type="match status" value="1"/>
</dbReference>
<evidence type="ECO:0000256" key="6">
    <source>
        <dbReference type="SAM" id="SignalP"/>
    </source>
</evidence>
<keyword evidence="9" id="KW-1185">Reference proteome</keyword>
<evidence type="ECO:0000256" key="4">
    <source>
        <dbReference type="PROSITE-ProRule" id="PRU00433"/>
    </source>
</evidence>
<protein>
    <submittedName>
        <fullName evidence="8">Cytochrome C</fullName>
    </submittedName>
</protein>
<evidence type="ECO:0000256" key="5">
    <source>
        <dbReference type="SAM" id="MobiDB-lite"/>
    </source>
</evidence>
<dbReference type="GO" id="GO:0020037">
    <property type="term" value="F:heme binding"/>
    <property type="evidence" value="ECO:0007669"/>
    <property type="project" value="InterPro"/>
</dbReference>
<reference evidence="8 9" key="1">
    <citation type="submission" date="2018-04" db="EMBL/GenBank/DDBJ databases">
        <title>Pedobacter chongqingensis sp. nov., isolated from a rottenly hemp rope.</title>
        <authorList>
            <person name="Cai Y."/>
        </authorList>
    </citation>
    <scope>NUCLEOTIDE SEQUENCE [LARGE SCALE GENOMIC DNA]</scope>
    <source>
        <strain evidence="8 9">FJ4-8</strain>
    </source>
</reference>
<organism evidence="8 9">
    <name type="scientific">Pararcticibacter amylolyticus</name>
    <dbReference type="NCBI Taxonomy" id="2173175"/>
    <lineage>
        <taxon>Bacteria</taxon>
        <taxon>Pseudomonadati</taxon>
        <taxon>Bacteroidota</taxon>
        <taxon>Sphingobacteriia</taxon>
        <taxon>Sphingobacteriales</taxon>
        <taxon>Sphingobacteriaceae</taxon>
        <taxon>Pararcticibacter</taxon>
    </lineage>
</organism>
<dbReference type="GO" id="GO:0046872">
    <property type="term" value="F:metal ion binding"/>
    <property type="evidence" value="ECO:0007669"/>
    <property type="project" value="UniProtKB-KW"/>
</dbReference>
<dbReference type="Proteomes" id="UP000245647">
    <property type="component" value="Unassembled WGS sequence"/>
</dbReference>
<feature type="chain" id="PRO_5015396722" evidence="6">
    <location>
        <begin position="30"/>
        <end position="168"/>
    </location>
</feature>
<dbReference type="InterPro" id="IPR036909">
    <property type="entry name" value="Cyt_c-like_dom_sf"/>
</dbReference>
<dbReference type="PROSITE" id="PS51007">
    <property type="entry name" value="CYTC"/>
    <property type="match status" value="1"/>
</dbReference>
<comment type="caution">
    <text evidence="8">The sequence shown here is derived from an EMBL/GenBank/DDBJ whole genome shotgun (WGS) entry which is preliminary data.</text>
</comment>
<keyword evidence="6" id="KW-0732">Signal</keyword>
<feature type="compositionally biased region" description="Polar residues" evidence="5">
    <location>
        <begin position="31"/>
        <end position="47"/>
    </location>
</feature>
<dbReference type="SUPFAM" id="SSF46626">
    <property type="entry name" value="Cytochrome c"/>
    <property type="match status" value="1"/>
</dbReference>
<proteinExistence type="predicted"/>
<dbReference type="InterPro" id="IPR009056">
    <property type="entry name" value="Cyt_c-like_dom"/>
</dbReference>
<keyword evidence="3 4" id="KW-0408">Iron</keyword>
<dbReference type="GO" id="GO:0009055">
    <property type="term" value="F:electron transfer activity"/>
    <property type="evidence" value="ECO:0007669"/>
    <property type="project" value="InterPro"/>
</dbReference>
<dbReference type="EMBL" id="QEAS01000009">
    <property type="protein sequence ID" value="PWG80342.1"/>
    <property type="molecule type" value="Genomic_DNA"/>
</dbReference>
<evidence type="ECO:0000256" key="1">
    <source>
        <dbReference type="ARBA" id="ARBA00022617"/>
    </source>
</evidence>
<dbReference type="PROSITE" id="PS51257">
    <property type="entry name" value="PROKAR_LIPOPROTEIN"/>
    <property type="match status" value="1"/>
</dbReference>
<gene>
    <name evidence="8" type="ORF">DDR33_12070</name>
</gene>
<accession>A0A2U2PGF9</accession>
<dbReference type="Gene3D" id="1.10.760.10">
    <property type="entry name" value="Cytochrome c-like domain"/>
    <property type="match status" value="1"/>
</dbReference>
<evidence type="ECO:0000256" key="3">
    <source>
        <dbReference type="ARBA" id="ARBA00023004"/>
    </source>
</evidence>
<keyword evidence="1 4" id="KW-0349">Heme</keyword>
<name>A0A2U2PGF9_9SPHI</name>
<sequence length="168" mass="18199">MPNSKINMKSPLLSSLLISLFILSSCNSANQRPPANENAPASENTSIPGIDPAAKSDSKGVGKFTAVTLPAIDKKISEKGASVFESKCISCHTLTDQKGIGPGLKGITTIRTPEWIMNMIYNPEEMVKKDPVAKALKDQYKLPMMISGGITDEECRAVLEYLRSNDQK</sequence>
<evidence type="ECO:0000259" key="7">
    <source>
        <dbReference type="PROSITE" id="PS51007"/>
    </source>
</evidence>
<keyword evidence="2 4" id="KW-0479">Metal-binding</keyword>
<dbReference type="OrthoDB" id="2827525at2"/>
<feature type="region of interest" description="Disordered" evidence="5">
    <location>
        <begin position="31"/>
        <end position="59"/>
    </location>
</feature>
<dbReference type="AlphaFoldDB" id="A0A2U2PGF9"/>
<evidence type="ECO:0000256" key="2">
    <source>
        <dbReference type="ARBA" id="ARBA00022723"/>
    </source>
</evidence>
<evidence type="ECO:0000313" key="8">
    <source>
        <dbReference type="EMBL" id="PWG80342.1"/>
    </source>
</evidence>
<evidence type="ECO:0000313" key="9">
    <source>
        <dbReference type="Proteomes" id="UP000245647"/>
    </source>
</evidence>
<feature type="domain" description="Cytochrome c" evidence="7">
    <location>
        <begin position="75"/>
        <end position="166"/>
    </location>
</feature>
<feature type="signal peptide" evidence="6">
    <location>
        <begin position="1"/>
        <end position="29"/>
    </location>
</feature>